<dbReference type="SUPFAM" id="SSF103247">
    <property type="entry name" value="TT1751-like"/>
    <property type="match status" value="1"/>
</dbReference>
<organism evidence="2 3">
    <name type="scientific">Paenibacillus spongiae</name>
    <dbReference type="NCBI Taxonomy" id="2909671"/>
    <lineage>
        <taxon>Bacteria</taxon>
        <taxon>Bacillati</taxon>
        <taxon>Bacillota</taxon>
        <taxon>Bacilli</taxon>
        <taxon>Bacillales</taxon>
        <taxon>Paenibacillaceae</taxon>
        <taxon>Paenibacillus</taxon>
    </lineage>
</organism>
<dbReference type="InterPro" id="IPR005180">
    <property type="entry name" value="DUF302"/>
</dbReference>
<protein>
    <submittedName>
        <fullName evidence="2">DUF302 domain-containing protein</fullName>
    </submittedName>
</protein>
<proteinExistence type="predicted"/>
<dbReference type="InterPro" id="IPR035923">
    <property type="entry name" value="TT1751-like_sf"/>
</dbReference>
<dbReference type="PANTHER" id="PTHR38342:SF1">
    <property type="entry name" value="SLR5037 PROTEIN"/>
    <property type="match status" value="1"/>
</dbReference>
<reference evidence="2" key="1">
    <citation type="submission" date="2022-01" db="EMBL/GenBank/DDBJ databases">
        <title>Paenibacillus spongiae sp. nov., isolated from marine sponge.</title>
        <authorList>
            <person name="Li Z."/>
            <person name="Zhang M."/>
        </authorList>
    </citation>
    <scope>NUCLEOTIDE SEQUENCE</scope>
    <source>
        <strain evidence="2">PHS-Z3</strain>
    </source>
</reference>
<dbReference type="EMBL" id="CP091430">
    <property type="protein sequence ID" value="UVI33629.1"/>
    <property type="molecule type" value="Genomic_DNA"/>
</dbReference>
<keyword evidence="3" id="KW-1185">Reference proteome</keyword>
<dbReference type="Gene3D" id="3.30.310.70">
    <property type="entry name" value="TT1751-like domain"/>
    <property type="match status" value="1"/>
</dbReference>
<dbReference type="PIRSF" id="PIRSF021774">
    <property type="entry name" value="UCP021774"/>
    <property type="match status" value="1"/>
</dbReference>
<dbReference type="PANTHER" id="PTHR38342">
    <property type="entry name" value="SLR5037 PROTEIN"/>
    <property type="match status" value="1"/>
</dbReference>
<gene>
    <name evidence="2" type="ORF">L1F29_12840</name>
</gene>
<dbReference type="InterPro" id="IPR016796">
    <property type="entry name" value="UCP021774"/>
</dbReference>
<name>A0ABY5SJ07_9BACL</name>
<dbReference type="Proteomes" id="UP001057877">
    <property type="component" value="Chromosome"/>
</dbReference>
<evidence type="ECO:0000313" key="3">
    <source>
        <dbReference type="Proteomes" id="UP001057877"/>
    </source>
</evidence>
<dbReference type="Pfam" id="PF03625">
    <property type="entry name" value="DUF302"/>
    <property type="match status" value="1"/>
</dbReference>
<dbReference type="CDD" id="cd14797">
    <property type="entry name" value="DUF302"/>
    <property type="match status" value="1"/>
</dbReference>
<feature type="domain" description="DUF302" evidence="1">
    <location>
        <begin position="35"/>
        <end position="97"/>
    </location>
</feature>
<evidence type="ECO:0000313" key="2">
    <source>
        <dbReference type="EMBL" id="UVI33629.1"/>
    </source>
</evidence>
<evidence type="ECO:0000259" key="1">
    <source>
        <dbReference type="Pfam" id="PF03625"/>
    </source>
</evidence>
<sequence>MEHYTVETAQSVDEAIKVLDRNLKEAGFGILWQMDIPSKLQEKGVNSYTNPYRILEVCNPREAARVLNHNELAGYFLPCKITVYKSGEVTKIGLIKPSAFMRMLDDPELTATAQEIEAVLIQVLDQSK</sequence>
<accession>A0ABY5SJ07</accession>